<dbReference type="CDD" id="cd19067">
    <property type="entry name" value="PfuEndoQ-like"/>
    <property type="match status" value="1"/>
</dbReference>
<dbReference type="Gene3D" id="1.10.150.20">
    <property type="entry name" value="5' to 3' exonuclease, C-terminal subdomain"/>
    <property type="match status" value="1"/>
</dbReference>
<dbReference type="PANTHER" id="PTHR40084:SF1">
    <property type="entry name" value="PHOSPHOTRANSFERASE"/>
    <property type="match status" value="1"/>
</dbReference>
<dbReference type="EMBL" id="JYBP01000003">
    <property type="protein sequence ID" value="KJE28248.1"/>
    <property type="molecule type" value="Genomic_DNA"/>
</dbReference>
<comment type="caution">
    <text evidence="1">The sequence shown here is derived from an EMBL/GenBank/DDBJ whole genome shotgun (WGS) entry which is preliminary data.</text>
</comment>
<evidence type="ECO:0000313" key="2">
    <source>
        <dbReference type="Proteomes" id="UP000032522"/>
    </source>
</evidence>
<dbReference type="PANTHER" id="PTHR40084">
    <property type="entry name" value="PHOSPHOHYDROLASE, PHP FAMILY"/>
    <property type="match status" value="1"/>
</dbReference>
<accession>A0A0D8BVQ6</accession>
<dbReference type="Proteomes" id="UP000032522">
    <property type="component" value="Unassembled WGS sequence"/>
</dbReference>
<organism evidence="1 2">
    <name type="scientific">Geobacillus kaustophilus</name>
    <dbReference type="NCBI Taxonomy" id="1462"/>
    <lineage>
        <taxon>Bacteria</taxon>
        <taxon>Bacillati</taxon>
        <taxon>Bacillota</taxon>
        <taxon>Bacilli</taxon>
        <taxon>Bacillales</taxon>
        <taxon>Anoxybacillaceae</taxon>
        <taxon>Geobacillus</taxon>
        <taxon>Geobacillus thermoleovorans group</taxon>
    </lineage>
</organism>
<dbReference type="InterPro" id="IPR005287">
    <property type="entry name" value="CHP00375"/>
</dbReference>
<protein>
    <submittedName>
        <fullName evidence="1">PHP-associated family protein</fullName>
    </submittedName>
</protein>
<dbReference type="OrthoDB" id="9810135at2"/>
<dbReference type="AlphaFoldDB" id="A0A0D8BVQ6"/>
<evidence type="ECO:0000313" key="1">
    <source>
        <dbReference type="EMBL" id="KJE28248.1"/>
    </source>
</evidence>
<sequence>MPNKKNERGLGRYYADLHIHIGRTASGRPVKITGARTLTLENILHEAAEVKGIDLVGVIDSHVPEVLDELERAMEKHGWREHEGGGVSAGKVTLLLGSEIEVYDDHCHGPIHVLVFLPTVQAMRMFSGWLGKRVKNVSLSSQRIYVSGRELQAAAKEQGGWFIPAHAFTPFKSLYGKGVKHSLTEVFEPDRIDAIELGLSADTAMADQIAELHRYPYLTNSDAHSLRKIAREYEEVRLAAPTFAEFEKALRGEDGRAIVANYGLNPKLGKYHQTVCERCLAPAAPDVDSCAACGHHRFVKGVFDRLAELKTAERGPKRPPYIYQVPLEFIPGLGPKAYEKLLDRFGTEMRVLHEAAVEEIAETVGEKLAQLIVFARSGALHIEAGGGGRYGKVREG</sequence>
<reference evidence="1 2" key="1">
    <citation type="submission" date="2015-01" db="EMBL/GenBank/DDBJ databases">
        <authorList>
            <person name="Filippidou S."/>
            <person name="Jeanneret N."/>
            <person name="Russel-Delif L."/>
            <person name="Junier T."/>
            <person name="Wunderlin T."/>
            <person name="Molina V."/>
            <person name="Johnson S.L."/>
            <person name="Davenport K.W."/>
            <person name="Chain P.S."/>
            <person name="Dorador C."/>
            <person name="Junier P."/>
        </authorList>
    </citation>
    <scope>NUCLEOTIDE SEQUENCE [LARGE SCALE GENOMIC DNA]</scope>
    <source>
        <strain evidence="1 2">Et7/4</strain>
    </source>
</reference>
<gene>
    <name evidence="1" type="ORF">LG52_681</name>
</gene>
<dbReference type="Gene3D" id="3.20.20.140">
    <property type="entry name" value="Metal-dependent hydrolases"/>
    <property type="match status" value="1"/>
</dbReference>
<dbReference type="PATRIC" id="fig|1462.6.peg.826"/>
<name>A0A0D8BVQ6_GEOKU</name>
<dbReference type="NCBIfam" id="TIGR00375">
    <property type="entry name" value="TIGR00375 family protein"/>
    <property type="match status" value="1"/>
</dbReference>
<dbReference type="InterPro" id="IPR016195">
    <property type="entry name" value="Pol/histidinol_Pase-like"/>
</dbReference>
<dbReference type="InterPro" id="IPR010994">
    <property type="entry name" value="RuvA_2-like"/>
</dbReference>
<dbReference type="SUPFAM" id="SSF89550">
    <property type="entry name" value="PHP domain-like"/>
    <property type="match status" value="1"/>
</dbReference>
<dbReference type="SUPFAM" id="SSF47781">
    <property type="entry name" value="RuvA domain 2-like"/>
    <property type="match status" value="1"/>
</dbReference>
<dbReference type="RefSeq" id="WP_044730933.1">
    <property type="nucleotide sequence ID" value="NZ_JYBP01000003.1"/>
</dbReference>
<proteinExistence type="predicted"/>